<evidence type="ECO:0000256" key="4">
    <source>
        <dbReference type="ARBA" id="ARBA00022490"/>
    </source>
</evidence>
<feature type="binding site" evidence="11">
    <location>
        <position position="75"/>
    </location>
    <ligand>
        <name>Ca(2+)</name>
        <dbReference type="ChEBI" id="CHEBI:29108"/>
        <label>1</label>
    </ligand>
</feature>
<reference evidence="17" key="3">
    <citation type="submission" date="2025-09" db="UniProtKB">
        <authorList>
            <consortium name="Ensembl"/>
        </authorList>
    </citation>
    <scope>IDENTIFICATION</scope>
    <source>
        <strain evidence="17">Glennie</strain>
    </source>
</reference>
<dbReference type="InterPro" id="IPR036226">
    <property type="entry name" value="LipOase_C_sf"/>
</dbReference>
<protein>
    <submittedName>
        <fullName evidence="17">Arachidonate 12-lipoxygenase, 12S type</fullName>
    </submittedName>
</protein>
<dbReference type="GO" id="GO:0019372">
    <property type="term" value="P:lipoxygenase pathway"/>
    <property type="evidence" value="ECO:0000318"/>
    <property type="project" value="GO_Central"/>
</dbReference>
<evidence type="ECO:0000256" key="11">
    <source>
        <dbReference type="PIRSR" id="PIRSR601885-2"/>
    </source>
</evidence>
<feature type="binding site" evidence="11">
    <location>
        <position position="17"/>
    </location>
    <ligand>
        <name>Ca(2+)</name>
        <dbReference type="ChEBI" id="CHEBI:29108"/>
        <label>1</label>
    </ligand>
</feature>
<dbReference type="GO" id="GO:1901751">
    <property type="term" value="P:leukotriene A4 metabolic process"/>
    <property type="evidence" value="ECO:0007669"/>
    <property type="project" value="Ensembl"/>
</dbReference>
<dbReference type="GO" id="GO:0042383">
    <property type="term" value="C:sarcolemma"/>
    <property type="evidence" value="ECO:0007669"/>
    <property type="project" value="Ensembl"/>
</dbReference>
<dbReference type="Pfam" id="PF01477">
    <property type="entry name" value="PLAT"/>
    <property type="match status" value="1"/>
</dbReference>
<dbReference type="PROSITE" id="PS50095">
    <property type="entry name" value="PLAT"/>
    <property type="match status" value="1"/>
</dbReference>
<dbReference type="GO" id="GO:0043651">
    <property type="term" value="P:linoleic acid metabolic process"/>
    <property type="evidence" value="ECO:0007669"/>
    <property type="project" value="Ensembl"/>
</dbReference>
<comment type="caution">
    <text evidence="13">Lacks conserved residue(s) required for the propagation of feature annotation.</text>
</comment>
<dbReference type="InParanoid" id="A0A6I8P0B2"/>
<dbReference type="PANTHER" id="PTHR11771">
    <property type="entry name" value="LIPOXYGENASE"/>
    <property type="match status" value="1"/>
</dbReference>
<evidence type="ECO:0000256" key="7">
    <source>
        <dbReference type="ARBA" id="ARBA00023002"/>
    </source>
</evidence>
<keyword evidence="4" id="KW-0963">Cytoplasm</keyword>
<evidence type="ECO:0000256" key="14">
    <source>
        <dbReference type="RuleBase" id="RU003974"/>
    </source>
</evidence>
<evidence type="ECO:0000256" key="2">
    <source>
        <dbReference type="ARBA" id="ARBA00005189"/>
    </source>
</evidence>
<reference evidence="17" key="2">
    <citation type="submission" date="2025-08" db="UniProtKB">
        <authorList>
            <consortium name="Ensembl"/>
        </authorList>
    </citation>
    <scope>IDENTIFICATION</scope>
    <source>
        <strain evidence="17">Glennie</strain>
    </source>
</reference>
<dbReference type="PROSITE" id="PS00711">
    <property type="entry name" value="LIPOXYGENASE_1"/>
    <property type="match status" value="1"/>
</dbReference>
<dbReference type="GO" id="GO:0019395">
    <property type="term" value="P:fatty acid oxidation"/>
    <property type="evidence" value="ECO:0007669"/>
    <property type="project" value="Ensembl"/>
</dbReference>
<keyword evidence="18" id="KW-1185">Reference proteome</keyword>
<dbReference type="Proteomes" id="UP000002279">
    <property type="component" value="Chromosome X5"/>
</dbReference>
<dbReference type="GO" id="GO:2001303">
    <property type="term" value="P:lipoxin A4 biosynthetic process"/>
    <property type="evidence" value="ECO:0007669"/>
    <property type="project" value="Ensembl"/>
</dbReference>
<dbReference type="GO" id="GO:0010656">
    <property type="term" value="P:negative regulation of muscle cell apoptotic process"/>
    <property type="evidence" value="ECO:0007669"/>
    <property type="project" value="Ensembl"/>
</dbReference>
<organism evidence="17 18">
    <name type="scientific">Ornithorhynchus anatinus</name>
    <name type="common">Duckbill platypus</name>
    <dbReference type="NCBI Taxonomy" id="9258"/>
    <lineage>
        <taxon>Eukaryota</taxon>
        <taxon>Metazoa</taxon>
        <taxon>Chordata</taxon>
        <taxon>Craniata</taxon>
        <taxon>Vertebrata</taxon>
        <taxon>Euteleostomi</taxon>
        <taxon>Mammalia</taxon>
        <taxon>Monotremata</taxon>
        <taxon>Ornithorhynchidae</taxon>
        <taxon>Ornithorhynchus</taxon>
    </lineage>
</organism>
<dbReference type="Ensembl" id="ENSOANT00000068410.1">
    <property type="protein sequence ID" value="ENSOANP00000047204.1"/>
    <property type="gene ID" value="ENSOANG00000051347.1"/>
</dbReference>
<keyword evidence="8 10" id="KW-0408">Iron</keyword>
<dbReference type="InterPro" id="IPR020833">
    <property type="entry name" value="LipOase_Fe_BS"/>
</dbReference>
<evidence type="ECO:0000259" key="16">
    <source>
        <dbReference type="PROSITE" id="PS51393"/>
    </source>
</evidence>
<dbReference type="InterPro" id="IPR013819">
    <property type="entry name" value="LipOase_C"/>
</dbReference>
<evidence type="ECO:0000256" key="1">
    <source>
        <dbReference type="ARBA" id="ARBA00004496"/>
    </source>
</evidence>
<keyword evidence="6 14" id="KW-0223">Dioxygenase</keyword>
<dbReference type="GO" id="GO:0019369">
    <property type="term" value="P:arachidonate metabolic process"/>
    <property type="evidence" value="ECO:0000318"/>
    <property type="project" value="GO_Central"/>
</dbReference>
<feature type="binding site" evidence="10">
    <location>
        <position position="365"/>
    </location>
    <ligand>
        <name>Fe cation</name>
        <dbReference type="ChEBI" id="CHEBI:24875"/>
        <note>catalytic</note>
    </ligand>
</feature>
<dbReference type="InterPro" id="IPR036392">
    <property type="entry name" value="PLAT/LH2_dom_sf"/>
</dbReference>
<dbReference type="GO" id="GO:0050473">
    <property type="term" value="F:arachidonate 15-lipoxygenase activity"/>
    <property type="evidence" value="ECO:0000318"/>
    <property type="project" value="GO_Central"/>
</dbReference>
<feature type="binding site" evidence="10">
    <location>
        <position position="668"/>
    </location>
    <ligand>
        <name>Fe cation</name>
        <dbReference type="ChEBI" id="CHEBI:24875"/>
        <note>catalytic</note>
    </ligand>
</feature>
<dbReference type="GO" id="GO:0061436">
    <property type="term" value="P:establishment of skin barrier"/>
    <property type="evidence" value="ECO:0007669"/>
    <property type="project" value="Ensembl"/>
</dbReference>
<name>A0A6I8P0B2_ORNAN</name>
<dbReference type="AlphaFoldDB" id="A0A6I8P0B2"/>
<dbReference type="InterPro" id="IPR042062">
    <property type="entry name" value="PLAT_LOX_verte"/>
</dbReference>
<sequence length="668" mass="74669">MGRYRVRVATGAVTFAGSTNRVSVWLVGERGEAALGLRLRPTRGQVEDFEWETPGSLGPLLFVRLRKERLLVDDAWFCNYVSVWGPEAGPEEATFPCYRWVSGEAELSLPEGTAPIPTARTRGADPRGLFHKHREMELEERQKLYRWASWKKGLPLIVSATSERDLPADAKFHEEKRRDFEGSLRRGLMELSLKRLVTAISSWNHLEDFNRIFWGPQSPLSERVHQSWQEDEFFGYQFLNGANPTLLRRCVQLPSRLDLPPGTQDLSQTPPELKAGTLFEADFSLLDGIEPNVISGRRQHLAAPLVLMRLGPSGGLLPLAIQLQLPRPGSPPPPVFLPSDPPLAWLLAKAWVRSADFQLHQLQAHLLRTHLVAEVLAVSTLRRLPALHPVYKLLAPHMRYTLEINTRARSQLIADGGVFDRVVGTGGGGHVELIRRAFQKLTMSSLCPPEDLAARGLLGLPSAFYAQDALRLWGIIGRYVSGLVGLHYAEDQAVQGDPELQSWIREVTDIGLGGAHDRGFPVSFQTKAALCRFLTMCVFTCTAQHSAINQGQLDWYAWVPNAPCTMRLPPPTCKEAVTMETVMGTLPDVRQACLQMTIAWHLGRPQPDMVPLGHHEERFFSGPGPEAVLTQFRKALGLLEKEIEARNADLPLPYDYLRPSRVENSITI</sequence>
<reference evidence="17 18" key="1">
    <citation type="journal article" date="2008" name="Nature">
        <title>Genome analysis of the platypus reveals unique signatures of evolution.</title>
        <authorList>
            <person name="Warren W.C."/>
            <person name="Hillier L.W."/>
            <person name="Marshall Graves J.A."/>
            <person name="Birney E."/>
            <person name="Ponting C.P."/>
            <person name="Grutzner F."/>
            <person name="Belov K."/>
            <person name="Miller W."/>
            <person name="Clarke L."/>
            <person name="Chinwalla A.T."/>
            <person name="Yang S.P."/>
            <person name="Heger A."/>
            <person name="Locke D.P."/>
            <person name="Miethke P."/>
            <person name="Waters P.D."/>
            <person name="Veyrunes F."/>
            <person name="Fulton L."/>
            <person name="Fulton B."/>
            <person name="Graves T."/>
            <person name="Wallis J."/>
            <person name="Puente X.S."/>
            <person name="Lopez-Otin C."/>
            <person name="Ordonez G.R."/>
            <person name="Eichler E.E."/>
            <person name="Chen L."/>
            <person name="Cheng Z."/>
            <person name="Deakin J.E."/>
            <person name="Alsop A."/>
            <person name="Thompson K."/>
            <person name="Kirby P."/>
            <person name="Papenfuss A.T."/>
            <person name="Wakefield M.J."/>
            <person name="Olender T."/>
            <person name="Lancet D."/>
            <person name="Huttley G.A."/>
            <person name="Smit A.F."/>
            <person name="Pask A."/>
            <person name="Temple-Smith P."/>
            <person name="Batzer M.A."/>
            <person name="Walker J.A."/>
            <person name="Konkel M.K."/>
            <person name="Harris R.S."/>
            <person name="Whittington C.M."/>
            <person name="Wong E.S."/>
            <person name="Gemmell N.J."/>
            <person name="Buschiazzo E."/>
            <person name="Vargas Jentzsch I.M."/>
            <person name="Merkel A."/>
            <person name="Schmitz J."/>
            <person name="Zemann A."/>
            <person name="Churakov G."/>
            <person name="Kriegs J.O."/>
            <person name="Brosius J."/>
            <person name="Murchison E.P."/>
            <person name="Sachidanandam R."/>
            <person name="Smith C."/>
            <person name="Hannon G.J."/>
            <person name="Tsend-Ayush E."/>
            <person name="McMillan D."/>
            <person name="Attenborough R."/>
            <person name="Rens W."/>
            <person name="Ferguson-Smith M."/>
            <person name="Lefevre C.M."/>
            <person name="Sharp J.A."/>
            <person name="Nicholas K.R."/>
            <person name="Ray D.A."/>
            <person name="Kube M."/>
            <person name="Reinhardt R."/>
            <person name="Pringle T.H."/>
            <person name="Taylor J."/>
            <person name="Jones R.C."/>
            <person name="Nixon B."/>
            <person name="Dacheux J.L."/>
            <person name="Niwa H."/>
            <person name="Sekita Y."/>
            <person name="Huang X."/>
            <person name="Stark A."/>
            <person name="Kheradpour P."/>
            <person name="Kellis M."/>
            <person name="Flicek P."/>
            <person name="Chen Y."/>
            <person name="Webber C."/>
            <person name="Hardison R."/>
            <person name="Nelson J."/>
            <person name="Hallsworth-Pepin K."/>
            <person name="Delehaunty K."/>
            <person name="Markovic C."/>
            <person name="Minx P."/>
            <person name="Feng Y."/>
            <person name="Kremitzki C."/>
            <person name="Mitreva M."/>
            <person name="Glasscock J."/>
            <person name="Wylie T."/>
            <person name="Wohldmann P."/>
            <person name="Thiru P."/>
            <person name="Nhan M.N."/>
            <person name="Pohl C.S."/>
            <person name="Smith S.M."/>
            <person name="Hou S."/>
            <person name="Nefedov M."/>
            <person name="de Jong P.J."/>
            <person name="Renfree M.B."/>
            <person name="Mardis E.R."/>
            <person name="Wilson R.K."/>
        </authorList>
    </citation>
    <scope>NUCLEOTIDE SEQUENCE [LARGE SCALE GENOMIC DNA]</scope>
    <source>
        <strain evidence="17 18">Glennie</strain>
    </source>
</reference>
<dbReference type="GO" id="GO:2001306">
    <property type="term" value="P:lipoxin B4 biosynthetic process"/>
    <property type="evidence" value="ECO:0007669"/>
    <property type="project" value="Ensembl"/>
</dbReference>
<dbReference type="FunFam" id="1.20.245.10:FF:000001">
    <property type="entry name" value="Arachidonate 5-lipoxygenase a"/>
    <property type="match status" value="1"/>
</dbReference>
<dbReference type="PRINTS" id="PR00467">
    <property type="entry name" value="MAMLPOXGNASE"/>
</dbReference>
<dbReference type="InterPro" id="IPR020834">
    <property type="entry name" value="LipOase_CS"/>
</dbReference>
<feature type="domain" description="Lipoxygenase" evidence="16">
    <location>
        <begin position="120"/>
        <end position="668"/>
    </location>
</feature>
<comment type="subcellular location">
    <subcellularLocation>
        <location evidence="1">Cytoplasm</location>
    </subcellularLocation>
</comment>
<dbReference type="InterPro" id="IPR001024">
    <property type="entry name" value="PLAT/LH2_dom"/>
</dbReference>
<dbReference type="PRINTS" id="PR00087">
    <property type="entry name" value="LIPOXYGENASE"/>
</dbReference>
<dbReference type="OMA" id="MEMIMAS"/>
<dbReference type="InterPro" id="IPR001885">
    <property type="entry name" value="LipOase_mml"/>
</dbReference>
<dbReference type="FunCoup" id="A0A6I8P0B2">
    <property type="interactions" value="158"/>
</dbReference>
<dbReference type="GO" id="GO:0034440">
    <property type="term" value="P:lipid oxidation"/>
    <property type="evidence" value="ECO:0000318"/>
    <property type="project" value="GO_Central"/>
</dbReference>
<evidence type="ECO:0000259" key="15">
    <source>
        <dbReference type="PROSITE" id="PS50095"/>
    </source>
</evidence>
<dbReference type="Gene3D" id="2.60.60.20">
    <property type="entry name" value="PLAT/LH2 domain"/>
    <property type="match status" value="1"/>
</dbReference>
<evidence type="ECO:0000256" key="13">
    <source>
        <dbReference type="PROSITE-ProRule" id="PRU00152"/>
    </source>
</evidence>
<dbReference type="SUPFAM" id="SSF49723">
    <property type="entry name" value="Lipase/lipooxygenase domain (PLAT/LH2 domain)"/>
    <property type="match status" value="1"/>
</dbReference>
<feature type="binding site" evidence="10">
    <location>
        <position position="545"/>
    </location>
    <ligand>
        <name>Fe cation</name>
        <dbReference type="ChEBI" id="CHEBI:24875"/>
        <note>catalytic</note>
    </ligand>
</feature>
<dbReference type="Bgee" id="ENSOANG00000051347">
    <property type="expression patterns" value="Expressed in heart and 4 other cell types or tissues"/>
</dbReference>
<comment type="similarity">
    <text evidence="3 14">Belongs to the lipoxygenase family.</text>
</comment>
<comment type="cofactor">
    <cofactor evidence="10">
        <name>Fe cation</name>
        <dbReference type="ChEBI" id="CHEBI:24875"/>
    </cofactor>
    <text evidence="10">Binds 1 Fe cation per subunit.</text>
</comment>
<dbReference type="GO" id="GO:0005829">
    <property type="term" value="C:cytosol"/>
    <property type="evidence" value="ECO:0007669"/>
    <property type="project" value="Ensembl"/>
</dbReference>
<dbReference type="CDD" id="cd01753">
    <property type="entry name" value="PLAT_LOX"/>
    <property type="match status" value="1"/>
</dbReference>
<dbReference type="Gene3D" id="1.20.245.10">
    <property type="entry name" value="Lipoxygenase-1, Domain 5"/>
    <property type="match status" value="1"/>
</dbReference>
<keyword evidence="9" id="KW-0443">Lipid metabolism</keyword>
<dbReference type="GO" id="GO:0005506">
    <property type="term" value="F:iron ion binding"/>
    <property type="evidence" value="ECO:0007669"/>
    <property type="project" value="InterPro"/>
</dbReference>
<dbReference type="FunFam" id="2.60.60.20:FF:000002">
    <property type="entry name" value="Arachidonate 5-lipoxygenase a"/>
    <property type="match status" value="1"/>
</dbReference>
<evidence type="ECO:0000256" key="5">
    <source>
        <dbReference type="ARBA" id="ARBA00022723"/>
    </source>
</evidence>
<keyword evidence="11" id="KW-0106">Calcium</keyword>
<evidence type="ECO:0000256" key="9">
    <source>
        <dbReference type="ARBA" id="ARBA00023098"/>
    </source>
</evidence>
<dbReference type="Pfam" id="PF00305">
    <property type="entry name" value="Lipoxygenase"/>
    <property type="match status" value="1"/>
</dbReference>
<dbReference type="GeneTree" id="ENSGT00940000155191"/>
<evidence type="ECO:0000256" key="12">
    <source>
        <dbReference type="PIRSR" id="PIRSR601885-3"/>
    </source>
</evidence>
<evidence type="ECO:0000256" key="10">
    <source>
        <dbReference type="PIRSR" id="PIRSR601885-1"/>
    </source>
</evidence>
<evidence type="ECO:0000256" key="8">
    <source>
        <dbReference type="ARBA" id="ARBA00023004"/>
    </source>
</evidence>
<dbReference type="PROSITE" id="PS00081">
    <property type="entry name" value="LIPOXYGENASE_2"/>
    <property type="match status" value="1"/>
</dbReference>
<dbReference type="GO" id="GO:0016165">
    <property type="term" value="F:linoleate 13S-lipoxygenase activity"/>
    <property type="evidence" value="ECO:0000318"/>
    <property type="project" value="GO_Central"/>
</dbReference>
<dbReference type="InterPro" id="IPR000907">
    <property type="entry name" value="LipOase"/>
</dbReference>
<keyword evidence="5 10" id="KW-0479">Metal-binding</keyword>
<evidence type="ECO:0000256" key="3">
    <source>
        <dbReference type="ARBA" id="ARBA00009419"/>
    </source>
</evidence>
<gene>
    <name evidence="17" type="primary">ALOX12</name>
</gene>
<evidence type="ECO:0000313" key="18">
    <source>
        <dbReference type="Proteomes" id="UP000002279"/>
    </source>
</evidence>
<feature type="domain" description="PLAT" evidence="15">
    <location>
        <begin position="2"/>
        <end position="115"/>
    </location>
</feature>
<feature type="binding site" evidence="10">
    <location>
        <position position="370"/>
    </location>
    <ligand>
        <name>Fe cation</name>
        <dbReference type="ChEBI" id="CHEBI:24875"/>
        <note>catalytic</note>
    </ligand>
</feature>
<feature type="site" description="Essential for stabilizing binding to COTL1" evidence="12">
    <location>
        <position position="100"/>
    </location>
</feature>
<evidence type="ECO:0000313" key="17">
    <source>
        <dbReference type="Ensembl" id="ENSOANP00000047204.1"/>
    </source>
</evidence>
<dbReference type="GO" id="GO:0004052">
    <property type="term" value="F:arachidonate 12(S)-lipoxygenase activity"/>
    <property type="evidence" value="ECO:0000318"/>
    <property type="project" value="GO_Central"/>
</dbReference>
<proteinExistence type="inferred from homology"/>
<dbReference type="SMART" id="SM00308">
    <property type="entry name" value="LH2"/>
    <property type="match status" value="1"/>
</dbReference>
<dbReference type="GO" id="GO:0090331">
    <property type="term" value="P:negative regulation of platelet aggregation"/>
    <property type="evidence" value="ECO:0007669"/>
    <property type="project" value="Ensembl"/>
</dbReference>
<keyword evidence="7 14" id="KW-0560">Oxidoreductase</keyword>
<evidence type="ECO:0000256" key="6">
    <source>
        <dbReference type="ARBA" id="ARBA00022964"/>
    </source>
</evidence>
<dbReference type="SUPFAM" id="SSF48484">
    <property type="entry name" value="Lipoxigenase"/>
    <property type="match status" value="1"/>
</dbReference>
<feature type="binding site" evidence="11">
    <location>
        <position position="74"/>
    </location>
    <ligand>
        <name>Ca(2+)</name>
        <dbReference type="ChEBI" id="CHEBI:29108"/>
        <label>1</label>
    </ligand>
</feature>
<dbReference type="PROSITE" id="PS51393">
    <property type="entry name" value="LIPOXYGENASE_3"/>
    <property type="match status" value="1"/>
</dbReference>
<accession>A0A6I8P0B2</accession>
<comment type="pathway">
    <text evidence="2">Lipid metabolism.</text>
</comment>
<dbReference type="Gene3D" id="3.10.450.60">
    <property type="match status" value="1"/>
</dbReference>